<evidence type="ECO:0000313" key="3">
    <source>
        <dbReference type="Proteomes" id="UP000324832"/>
    </source>
</evidence>
<name>A0A5E4R7R9_9NEOP</name>
<evidence type="ECO:0000313" key="2">
    <source>
        <dbReference type="EMBL" id="VVD05868.1"/>
    </source>
</evidence>
<proteinExistence type="predicted"/>
<sequence>MQITYSQIISSVSSKSLVNDACGNIKSQSGRDKSFTLRYKRLKNNRVQISKPHVANQTNSQSKQESIESSRAASTHESGCEADMLESAEVGHSPSRPQQEPINLKHEKSK</sequence>
<dbReference type="EMBL" id="FZQP02007036">
    <property type="protein sequence ID" value="VVD05868.1"/>
    <property type="molecule type" value="Genomic_DNA"/>
</dbReference>
<protein>
    <submittedName>
        <fullName evidence="2">Uncharacterized protein</fullName>
    </submittedName>
</protein>
<feature type="compositionally biased region" description="Polar residues" evidence="1">
    <location>
        <begin position="55"/>
        <end position="77"/>
    </location>
</feature>
<organism evidence="2 3">
    <name type="scientific">Leptidea sinapis</name>
    <dbReference type="NCBI Taxonomy" id="189913"/>
    <lineage>
        <taxon>Eukaryota</taxon>
        <taxon>Metazoa</taxon>
        <taxon>Ecdysozoa</taxon>
        <taxon>Arthropoda</taxon>
        <taxon>Hexapoda</taxon>
        <taxon>Insecta</taxon>
        <taxon>Pterygota</taxon>
        <taxon>Neoptera</taxon>
        <taxon>Endopterygota</taxon>
        <taxon>Lepidoptera</taxon>
        <taxon>Glossata</taxon>
        <taxon>Ditrysia</taxon>
        <taxon>Papilionoidea</taxon>
        <taxon>Pieridae</taxon>
        <taxon>Dismorphiinae</taxon>
        <taxon>Leptidea</taxon>
    </lineage>
</organism>
<dbReference type="AlphaFoldDB" id="A0A5E4R7R9"/>
<keyword evidence="3" id="KW-1185">Reference proteome</keyword>
<accession>A0A5E4R7R9</accession>
<gene>
    <name evidence="2" type="ORF">LSINAPIS_LOCUS15327</name>
</gene>
<evidence type="ECO:0000256" key="1">
    <source>
        <dbReference type="SAM" id="MobiDB-lite"/>
    </source>
</evidence>
<dbReference type="Proteomes" id="UP000324832">
    <property type="component" value="Unassembled WGS sequence"/>
</dbReference>
<feature type="region of interest" description="Disordered" evidence="1">
    <location>
        <begin position="43"/>
        <end position="110"/>
    </location>
</feature>
<reference evidence="2 3" key="1">
    <citation type="submission" date="2017-07" db="EMBL/GenBank/DDBJ databases">
        <authorList>
            <person name="Talla V."/>
            <person name="Backstrom N."/>
        </authorList>
    </citation>
    <scope>NUCLEOTIDE SEQUENCE [LARGE SCALE GENOMIC DNA]</scope>
</reference>